<evidence type="ECO:0000313" key="3">
    <source>
        <dbReference type="EMBL" id="MBR7671773.1"/>
    </source>
</evidence>
<proteinExistence type="predicted"/>
<evidence type="ECO:0000313" key="4">
    <source>
        <dbReference type="Proteomes" id="UP000675554"/>
    </source>
</evidence>
<comment type="caution">
    <text evidence="3">The sequence shown here is derived from an EMBL/GenBank/DDBJ whole genome shotgun (WGS) entry which is preliminary data.</text>
</comment>
<evidence type="ECO:0000259" key="2">
    <source>
        <dbReference type="Pfam" id="PF01814"/>
    </source>
</evidence>
<protein>
    <submittedName>
        <fullName evidence="3">Hemerythrin domain-containing protein</fullName>
    </submittedName>
</protein>
<dbReference type="Pfam" id="PF01814">
    <property type="entry name" value="Hemerythrin"/>
    <property type="match status" value="1"/>
</dbReference>
<feature type="region of interest" description="Disordered" evidence="1">
    <location>
        <begin position="148"/>
        <end position="203"/>
    </location>
</feature>
<dbReference type="Proteomes" id="UP000675554">
    <property type="component" value="Unassembled WGS sequence"/>
</dbReference>
<dbReference type="InterPro" id="IPR012312">
    <property type="entry name" value="Hemerythrin-like"/>
</dbReference>
<evidence type="ECO:0000256" key="1">
    <source>
        <dbReference type="SAM" id="MobiDB-lite"/>
    </source>
</evidence>
<dbReference type="PANTHER" id="PTHR35585">
    <property type="entry name" value="HHE DOMAIN PROTEIN (AFU_ORTHOLOGUE AFUA_4G00730)"/>
    <property type="match status" value="1"/>
</dbReference>
<feature type="domain" description="Hemerythrin-like" evidence="2">
    <location>
        <begin position="9"/>
        <end position="125"/>
    </location>
</feature>
<dbReference type="AlphaFoldDB" id="A0A8T4IMP6"/>
<sequence length="203" mass="22477">MEPREDIGHQLAEDHENIEALLNHLEALPPMDGQRRNFVGQVAVELVRHLVAEERYLHPVLRDRVPDGAKLADSALRRHARIEDVLRELEDVTFGSVEFEDTIRRAVGEARAHTEEDRTVLLPRLLEHVTPRELADLDAEVRRVRLAVPTARHDPTGEARDPSEGSGDDGDDKGGGDTGAPSAFGPGAVGRTRALTEHHCERA</sequence>
<organism evidence="3 4">
    <name type="scientific">Streptomyces daliensis</name>
    <dbReference type="NCBI Taxonomy" id="299421"/>
    <lineage>
        <taxon>Bacteria</taxon>
        <taxon>Bacillati</taxon>
        <taxon>Actinomycetota</taxon>
        <taxon>Actinomycetes</taxon>
        <taxon>Kitasatosporales</taxon>
        <taxon>Streptomycetaceae</taxon>
        <taxon>Streptomyces</taxon>
    </lineage>
</organism>
<name>A0A8T4IMP6_9ACTN</name>
<dbReference type="Gene3D" id="1.20.120.520">
    <property type="entry name" value="nmb1532 protein domain like"/>
    <property type="match status" value="1"/>
</dbReference>
<gene>
    <name evidence="3" type="ORF">KDA82_01705</name>
</gene>
<reference evidence="3" key="1">
    <citation type="submission" date="2021-04" db="EMBL/GenBank/DDBJ databases">
        <title>Sequencing of actinobacteria type strains.</title>
        <authorList>
            <person name="Nguyen G.-S."/>
            <person name="Wentzel A."/>
        </authorList>
    </citation>
    <scope>NUCLEOTIDE SEQUENCE</scope>
    <source>
        <strain evidence="3">DSM 42095</strain>
    </source>
</reference>
<dbReference type="PANTHER" id="PTHR35585:SF1">
    <property type="entry name" value="HHE DOMAIN PROTEIN (AFU_ORTHOLOGUE AFUA_4G00730)"/>
    <property type="match status" value="1"/>
</dbReference>
<keyword evidence="4" id="KW-1185">Reference proteome</keyword>
<feature type="compositionally biased region" description="Basic and acidic residues" evidence="1">
    <location>
        <begin position="194"/>
        <end position="203"/>
    </location>
</feature>
<feature type="compositionally biased region" description="Basic and acidic residues" evidence="1">
    <location>
        <begin position="151"/>
        <end position="163"/>
    </location>
</feature>
<accession>A0A8T4IMP6</accession>
<dbReference type="EMBL" id="JAGSMN010000030">
    <property type="protein sequence ID" value="MBR7671773.1"/>
    <property type="molecule type" value="Genomic_DNA"/>
</dbReference>